<dbReference type="RefSeq" id="WP_006022662.1">
    <property type="nucleotide sequence ID" value="NZ_KB375284.1"/>
</dbReference>
<dbReference type="InterPro" id="IPR043019">
    <property type="entry name" value="GrlR_sf"/>
</dbReference>
<dbReference type="EMBL" id="AGWX01000005">
    <property type="protein sequence ID" value="EKS34050.1"/>
    <property type="molecule type" value="Genomic_DNA"/>
</dbReference>
<dbReference type="AlphaFoldDB" id="K8P2W2"/>
<dbReference type="Gene3D" id="2.40.128.380">
    <property type="entry name" value="T3SS negative regulator GrlR"/>
    <property type="match status" value="1"/>
</dbReference>
<reference evidence="1 2" key="1">
    <citation type="submission" date="2012-04" db="EMBL/GenBank/DDBJ databases">
        <title>The Genome Sequence of Afipia broomeae ATCC 49717.</title>
        <authorList>
            <consortium name="The Broad Institute Genome Sequencing Platform"/>
            <person name="Earl A."/>
            <person name="Ward D."/>
            <person name="Feldgarden M."/>
            <person name="Gevers D."/>
            <person name="Huys G."/>
            <person name="Walker B."/>
            <person name="Young S.K."/>
            <person name="Zeng Q."/>
            <person name="Gargeya S."/>
            <person name="Fitzgerald M."/>
            <person name="Haas B."/>
            <person name="Abouelleil A."/>
            <person name="Alvarado L."/>
            <person name="Arachchi H.M."/>
            <person name="Berlin A."/>
            <person name="Chapman S.B."/>
            <person name="Goldberg J."/>
            <person name="Griggs A."/>
            <person name="Gujja S."/>
            <person name="Hansen M."/>
            <person name="Howarth C."/>
            <person name="Imamovic A."/>
            <person name="Larimer J."/>
            <person name="McCowen C."/>
            <person name="Montmayeur A."/>
            <person name="Murphy C."/>
            <person name="Neiman D."/>
            <person name="Pearson M."/>
            <person name="Priest M."/>
            <person name="Roberts A."/>
            <person name="Saif S."/>
            <person name="Shea T."/>
            <person name="Sisk P."/>
            <person name="Sykes S."/>
            <person name="Wortman J."/>
            <person name="Nusbaum C."/>
            <person name="Birren B."/>
        </authorList>
    </citation>
    <scope>NUCLEOTIDE SEQUENCE [LARGE SCALE GENOMIC DNA]</scope>
    <source>
        <strain evidence="1 2">ATCC 49717</strain>
    </source>
</reference>
<dbReference type="eggNOG" id="ENOG5033IK9">
    <property type="taxonomic scope" value="Bacteria"/>
</dbReference>
<protein>
    <recommendedName>
        <fullName evidence="3">T3SS negative regulator,GrlR</fullName>
    </recommendedName>
</protein>
<dbReference type="HOGENOM" id="CLU_150486_2_0_5"/>
<proteinExistence type="predicted"/>
<comment type="caution">
    <text evidence="1">The sequence shown here is derived from an EMBL/GenBank/DDBJ whole genome shotgun (WGS) entry which is preliminary data.</text>
</comment>
<dbReference type="Proteomes" id="UP000001096">
    <property type="component" value="Unassembled WGS sequence"/>
</dbReference>
<dbReference type="PATRIC" id="fig|883078.3.peg.4087"/>
<accession>K8P2W2</accession>
<sequence length="124" mass="13223">MQHQTSPQPTAASDKPLLQGLYKVEFETPRGKALGVIHAENGKLRGGSSAFAYTGSYTQDGPSFVGNVSSIRHTQDSTHPSVFGFDEVRISFNGTVKGSFAICEGTAAEFPSLAFKAVLTRIVD</sequence>
<evidence type="ECO:0000313" key="2">
    <source>
        <dbReference type="Proteomes" id="UP000001096"/>
    </source>
</evidence>
<evidence type="ECO:0000313" key="1">
    <source>
        <dbReference type="EMBL" id="EKS34050.1"/>
    </source>
</evidence>
<keyword evidence="2" id="KW-1185">Reference proteome</keyword>
<evidence type="ECO:0008006" key="3">
    <source>
        <dbReference type="Google" id="ProtNLM"/>
    </source>
</evidence>
<gene>
    <name evidence="1" type="ORF">HMPREF9695_03960</name>
</gene>
<organism evidence="1 2">
    <name type="scientific">Afipia broomeae ATCC 49717</name>
    <dbReference type="NCBI Taxonomy" id="883078"/>
    <lineage>
        <taxon>Bacteria</taxon>
        <taxon>Pseudomonadati</taxon>
        <taxon>Pseudomonadota</taxon>
        <taxon>Alphaproteobacteria</taxon>
        <taxon>Hyphomicrobiales</taxon>
        <taxon>Nitrobacteraceae</taxon>
        <taxon>Afipia</taxon>
    </lineage>
</organism>
<name>K8P2W2_9BRAD</name>